<keyword evidence="4 7" id="KW-0573">Peptidoglycan synthesis</keyword>
<feature type="binding site" evidence="7">
    <location>
        <begin position="74"/>
        <end position="75"/>
    </location>
    <ligand>
        <name>substrate</name>
    </ligand>
</feature>
<dbReference type="GO" id="GO:0009252">
    <property type="term" value="P:peptidoglycan biosynthetic process"/>
    <property type="evidence" value="ECO:0007669"/>
    <property type="project" value="UniProtKB-UniRule"/>
</dbReference>
<evidence type="ECO:0000256" key="1">
    <source>
        <dbReference type="ARBA" id="ARBA00001602"/>
    </source>
</evidence>
<evidence type="ECO:0000256" key="3">
    <source>
        <dbReference type="ARBA" id="ARBA00022960"/>
    </source>
</evidence>
<dbReference type="Pfam" id="PF01177">
    <property type="entry name" value="Asp_Glu_race"/>
    <property type="match status" value="1"/>
</dbReference>
<evidence type="ECO:0000313" key="10">
    <source>
        <dbReference type="Proteomes" id="UP000240506"/>
    </source>
</evidence>
<evidence type="ECO:0000313" key="9">
    <source>
        <dbReference type="EMBL" id="SUI87122.1"/>
    </source>
</evidence>
<dbReference type="RefSeq" id="WP_076501318.1">
    <property type="nucleotide sequence ID" value="NZ_BPFE01000044.1"/>
</dbReference>
<evidence type="ECO:0000256" key="4">
    <source>
        <dbReference type="ARBA" id="ARBA00022984"/>
    </source>
</evidence>
<feature type="binding site" evidence="7">
    <location>
        <begin position="184"/>
        <end position="185"/>
    </location>
    <ligand>
        <name>substrate</name>
    </ligand>
</feature>
<accession>A0A380AT71</accession>
<dbReference type="HAMAP" id="MF_00258">
    <property type="entry name" value="Glu_racemase"/>
    <property type="match status" value="1"/>
</dbReference>
<sequence>MSRPILVFDSGIGGLSVLAEIRNILPHSDYCYLFDNARLPYGELEEQALIAGCVKLVCELVERTNAAIVVVACNTASTVVLPVLRTHLTIPVVGVVPAIKPAALISKSKRIGLLATPGTVKRHYTHELISQFADDCHVELFGCSELVMMAEQKVATGVINTQRLTELLTPIVAANLDVLVLGCTHFPIIKAELQQVLGAGVKLLDSGAAIAKRVVTLLTQQNLIVEGNRVTDGREVVGPSVMQAFYTKAEISEGLIRTLIDCGFSTIERITTTN</sequence>
<evidence type="ECO:0000256" key="6">
    <source>
        <dbReference type="ARBA" id="ARBA00023316"/>
    </source>
</evidence>
<dbReference type="AlphaFoldDB" id="A0A1N7A1K0"/>
<feature type="binding site" evidence="7">
    <location>
        <begin position="9"/>
        <end position="10"/>
    </location>
    <ligand>
        <name>substrate</name>
    </ligand>
</feature>
<organism evidence="9 11">
    <name type="scientific">Shewanella morhuae</name>
    <dbReference type="NCBI Taxonomy" id="365591"/>
    <lineage>
        <taxon>Bacteria</taxon>
        <taxon>Pseudomonadati</taxon>
        <taxon>Pseudomonadota</taxon>
        <taxon>Gammaproteobacteria</taxon>
        <taxon>Alteromonadales</taxon>
        <taxon>Shewanellaceae</taxon>
        <taxon>Shewanella</taxon>
    </lineage>
</organism>
<comment type="pathway">
    <text evidence="7">Cell wall biogenesis; peptidoglycan biosynthesis.</text>
</comment>
<keyword evidence="10" id="KW-1185">Reference proteome</keyword>
<proteinExistence type="inferred from homology"/>
<comment type="similarity">
    <text evidence="7">Belongs to the aspartate/glutamate racemases family.</text>
</comment>
<gene>
    <name evidence="7 9" type="primary">murI</name>
    <name evidence="8" type="ORF">C9I43_15560</name>
    <name evidence="9" type="ORF">NCTC10736_02905</name>
</gene>
<dbReference type="NCBIfam" id="TIGR00067">
    <property type="entry name" value="glut_race"/>
    <property type="match status" value="1"/>
</dbReference>
<dbReference type="InterPro" id="IPR033134">
    <property type="entry name" value="Asp/Glu_racemase_AS_2"/>
</dbReference>
<dbReference type="UniPathway" id="UPA00219"/>
<reference evidence="8 10" key="2">
    <citation type="submission" date="2018-04" db="EMBL/GenBank/DDBJ databases">
        <title>Genomic sequence of a freshwater isolate of Shewanella morhuae.</title>
        <authorList>
            <person name="Castillo D.E."/>
            <person name="Gram L."/>
        </authorList>
    </citation>
    <scope>NUCLEOTIDE SEQUENCE [LARGE SCALE GENOMIC DNA]</scope>
    <source>
        <strain evidence="8 10">CW7</strain>
    </source>
</reference>
<comment type="function">
    <text evidence="7">Provides the (R)-glutamate required for cell wall biosynthesis.</text>
</comment>
<name>A0A1N7A1K0_9GAMM</name>
<dbReference type="OrthoDB" id="9801055at2"/>
<accession>A0A1N7A1K0</accession>
<dbReference type="InterPro" id="IPR018187">
    <property type="entry name" value="Asp/Glu_racemase_AS_1"/>
</dbReference>
<dbReference type="Gene3D" id="3.40.50.1860">
    <property type="match status" value="2"/>
</dbReference>
<keyword evidence="5 7" id="KW-0413">Isomerase</keyword>
<dbReference type="GO" id="GO:0071555">
    <property type="term" value="P:cell wall organization"/>
    <property type="evidence" value="ECO:0007669"/>
    <property type="project" value="UniProtKB-KW"/>
</dbReference>
<dbReference type="PANTHER" id="PTHR21198:SF2">
    <property type="entry name" value="GLUTAMATE RACEMASE"/>
    <property type="match status" value="1"/>
</dbReference>
<evidence type="ECO:0000313" key="8">
    <source>
        <dbReference type="EMBL" id="PTA48507.1"/>
    </source>
</evidence>
<dbReference type="InterPro" id="IPR001920">
    <property type="entry name" value="Asp/Glu_race"/>
</dbReference>
<keyword evidence="6 7" id="KW-0961">Cell wall biogenesis/degradation</keyword>
<dbReference type="EMBL" id="PYSG01000003">
    <property type="protein sequence ID" value="PTA48507.1"/>
    <property type="molecule type" value="Genomic_DNA"/>
</dbReference>
<dbReference type="PROSITE" id="PS00923">
    <property type="entry name" value="ASP_GLU_RACEMASE_1"/>
    <property type="match status" value="1"/>
</dbReference>
<reference evidence="9 11" key="3">
    <citation type="submission" date="2018-06" db="EMBL/GenBank/DDBJ databases">
        <authorList>
            <consortium name="Pathogen Informatics"/>
            <person name="Doyle S."/>
        </authorList>
    </citation>
    <scope>NUCLEOTIDE SEQUENCE [LARGE SCALE GENOMIC DNA]</scope>
    <source>
        <strain evidence="9 11">NCTC10736</strain>
    </source>
</reference>
<evidence type="ECO:0000256" key="5">
    <source>
        <dbReference type="ARBA" id="ARBA00023235"/>
    </source>
</evidence>
<evidence type="ECO:0000313" key="11">
    <source>
        <dbReference type="Proteomes" id="UP000255061"/>
    </source>
</evidence>
<dbReference type="PROSITE" id="PS00924">
    <property type="entry name" value="ASP_GLU_RACEMASE_2"/>
    <property type="match status" value="1"/>
</dbReference>
<comment type="catalytic activity">
    <reaction evidence="1 7">
        <text>L-glutamate = D-glutamate</text>
        <dbReference type="Rhea" id="RHEA:12813"/>
        <dbReference type="ChEBI" id="CHEBI:29985"/>
        <dbReference type="ChEBI" id="CHEBI:29986"/>
        <dbReference type="EC" id="5.1.1.3"/>
    </reaction>
</comment>
<evidence type="ECO:0000256" key="2">
    <source>
        <dbReference type="ARBA" id="ARBA00013090"/>
    </source>
</evidence>
<dbReference type="InterPro" id="IPR015942">
    <property type="entry name" value="Asp/Glu/hydantoin_racemase"/>
</dbReference>
<dbReference type="GO" id="GO:0008360">
    <property type="term" value="P:regulation of cell shape"/>
    <property type="evidence" value="ECO:0007669"/>
    <property type="project" value="UniProtKB-KW"/>
</dbReference>
<dbReference type="GO" id="GO:0008881">
    <property type="term" value="F:glutamate racemase activity"/>
    <property type="evidence" value="ECO:0007669"/>
    <property type="project" value="UniProtKB-UniRule"/>
</dbReference>
<dbReference type="InterPro" id="IPR004391">
    <property type="entry name" value="Glu_race"/>
</dbReference>
<feature type="binding site" evidence="7">
    <location>
        <begin position="41"/>
        <end position="42"/>
    </location>
    <ligand>
        <name>substrate</name>
    </ligand>
</feature>
<keyword evidence="3 7" id="KW-0133">Cell shape</keyword>
<reference evidence="8 10" key="1">
    <citation type="submission" date="2018-03" db="EMBL/GenBank/DDBJ databases">
        <authorList>
            <person name="Dailey F.E."/>
        </authorList>
    </citation>
    <scope>NUCLEOTIDE SEQUENCE [LARGE SCALE GENOMIC DNA]</scope>
    <source>
        <strain evidence="8 10">CW7</strain>
    </source>
</reference>
<dbReference type="STRING" id="365591.SAMN05421840_1162"/>
<feature type="active site" description="Proton donor/acceptor" evidence="7">
    <location>
        <position position="73"/>
    </location>
</feature>
<protein>
    <recommendedName>
        <fullName evidence="2 7">Glutamate racemase</fullName>
        <ecNumber evidence="2 7">5.1.1.3</ecNumber>
    </recommendedName>
</protein>
<dbReference type="EMBL" id="UGYV01000001">
    <property type="protein sequence ID" value="SUI87122.1"/>
    <property type="molecule type" value="Genomic_DNA"/>
</dbReference>
<dbReference type="EC" id="5.1.1.3" evidence="2 7"/>
<dbReference type="PANTHER" id="PTHR21198">
    <property type="entry name" value="GLUTAMATE RACEMASE"/>
    <property type="match status" value="1"/>
</dbReference>
<evidence type="ECO:0000256" key="7">
    <source>
        <dbReference type="HAMAP-Rule" id="MF_00258"/>
    </source>
</evidence>
<dbReference type="FunFam" id="3.40.50.1860:FF:000001">
    <property type="entry name" value="Glutamate racemase"/>
    <property type="match status" value="1"/>
</dbReference>
<feature type="active site" description="Proton donor/acceptor" evidence="7">
    <location>
        <position position="183"/>
    </location>
</feature>
<dbReference type="SUPFAM" id="SSF53681">
    <property type="entry name" value="Aspartate/glutamate racemase"/>
    <property type="match status" value="2"/>
</dbReference>
<dbReference type="Proteomes" id="UP000240506">
    <property type="component" value="Unassembled WGS sequence"/>
</dbReference>
<dbReference type="Proteomes" id="UP000255061">
    <property type="component" value="Unassembled WGS sequence"/>
</dbReference>